<dbReference type="EMBL" id="BARS01033832">
    <property type="protein sequence ID" value="GAG15635.1"/>
    <property type="molecule type" value="Genomic_DNA"/>
</dbReference>
<protein>
    <submittedName>
        <fullName evidence="1">Uncharacterized protein</fullName>
    </submittedName>
</protein>
<gene>
    <name evidence="1" type="ORF">S01H1_52347</name>
</gene>
<name>X0VBG5_9ZZZZ</name>
<proteinExistence type="predicted"/>
<sequence length="39" mass="4564">MNQTITSSEAEQAELWFCTICKKKGHTAKHHKLFPEIYN</sequence>
<reference evidence="1" key="1">
    <citation type="journal article" date="2014" name="Front. Microbiol.">
        <title>High frequency of phylogenetically diverse reductive dehalogenase-homologous genes in deep subseafloor sedimentary metagenomes.</title>
        <authorList>
            <person name="Kawai M."/>
            <person name="Futagami T."/>
            <person name="Toyoda A."/>
            <person name="Takaki Y."/>
            <person name="Nishi S."/>
            <person name="Hori S."/>
            <person name="Arai W."/>
            <person name="Tsubouchi T."/>
            <person name="Morono Y."/>
            <person name="Uchiyama I."/>
            <person name="Ito T."/>
            <person name="Fujiyama A."/>
            <person name="Inagaki F."/>
            <person name="Takami H."/>
        </authorList>
    </citation>
    <scope>NUCLEOTIDE SEQUENCE</scope>
    <source>
        <strain evidence="1">Expedition CK06-06</strain>
    </source>
</reference>
<organism evidence="1">
    <name type="scientific">marine sediment metagenome</name>
    <dbReference type="NCBI Taxonomy" id="412755"/>
    <lineage>
        <taxon>unclassified sequences</taxon>
        <taxon>metagenomes</taxon>
        <taxon>ecological metagenomes</taxon>
    </lineage>
</organism>
<evidence type="ECO:0000313" key="1">
    <source>
        <dbReference type="EMBL" id="GAG15635.1"/>
    </source>
</evidence>
<comment type="caution">
    <text evidence="1">The sequence shown here is derived from an EMBL/GenBank/DDBJ whole genome shotgun (WGS) entry which is preliminary data.</text>
</comment>
<dbReference type="AlphaFoldDB" id="X0VBG5"/>
<accession>X0VBG5</accession>